<feature type="domain" description="Nitroreductase" evidence="3">
    <location>
        <begin position="5"/>
        <end position="181"/>
    </location>
</feature>
<dbReference type="Pfam" id="PF00881">
    <property type="entry name" value="Nitroreductase"/>
    <property type="match status" value="1"/>
</dbReference>
<dbReference type="SUPFAM" id="SSF55469">
    <property type="entry name" value="FMN-dependent nitroreductase-like"/>
    <property type="match status" value="1"/>
</dbReference>
<gene>
    <name evidence="4" type="ORF">FNV44_02050</name>
</gene>
<comment type="similarity">
    <text evidence="1">Belongs to the nitroreductase family.</text>
</comment>
<reference evidence="4 5" key="1">
    <citation type="submission" date="2019-07" db="EMBL/GenBank/DDBJ databases">
        <title>Genome sequence of Acholeplasma laidlawii strain with increased resistance to erythromycin.</title>
        <authorList>
            <person name="Medvedeva E.S."/>
            <person name="Baranova N.B."/>
            <person name="Siniagina M.N."/>
            <person name="Mouzykantov A."/>
            <person name="Chernova O.A."/>
            <person name="Chernov V.M."/>
        </authorList>
    </citation>
    <scope>NUCLEOTIDE SEQUENCE [LARGE SCALE GENOMIC DNA]</scope>
    <source>
        <strain evidence="4 5">PG8REry</strain>
    </source>
</reference>
<dbReference type="Gene3D" id="3.40.109.10">
    <property type="entry name" value="NADH Oxidase"/>
    <property type="match status" value="1"/>
</dbReference>
<evidence type="ECO:0000256" key="2">
    <source>
        <dbReference type="ARBA" id="ARBA00023002"/>
    </source>
</evidence>
<sequence length="202" mass="22963">MKDIILGRRSIRKYTNEKISNETLENMLNDALRAPSSRNLQPVRLFVIESQTAREKLRPILMGNQLQLDTASHIILVTADIRKYDDAHIIFDRSVEQGMMPVEIRNRNLESFKNLEINPTDTNYLNSLHLDGGLFSMNFMLVARTYGYDTCPIGGFNKKLVHEALGIDSRYAPVLLISVGKADESGYESIRLSAKEVTKFID</sequence>
<evidence type="ECO:0000259" key="3">
    <source>
        <dbReference type="Pfam" id="PF00881"/>
    </source>
</evidence>
<evidence type="ECO:0000256" key="1">
    <source>
        <dbReference type="ARBA" id="ARBA00007118"/>
    </source>
</evidence>
<dbReference type="InterPro" id="IPR000415">
    <property type="entry name" value="Nitroreductase-like"/>
</dbReference>
<dbReference type="PANTHER" id="PTHR43673:SF10">
    <property type="entry name" value="NADH DEHYDROGENASE_NAD(P)H NITROREDUCTASE XCC3605-RELATED"/>
    <property type="match status" value="1"/>
</dbReference>
<evidence type="ECO:0000313" key="4">
    <source>
        <dbReference type="EMBL" id="TRX99844.1"/>
    </source>
</evidence>
<protein>
    <submittedName>
        <fullName evidence="4">Nitroreductase family protein</fullName>
    </submittedName>
</protein>
<dbReference type="PANTHER" id="PTHR43673">
    <property type="entry name" value="NAD(P)H NITROREDUCTASE YDGI-RELATED"/>
    <property type="match status" value="1"/>
</dbReference>
<dbReference type="GO" id="GO:0016491">
    <property type="term" value="F:oxidoreductase activity"/>
    <property type="evidence" value="ECO:0007669"/>
    <property type="project" value="UniProtKB-KW"/>
</dbReference>
<dbReference type="CDD" id="cd02137">
    <property type="entry name" value="MhqN-like"/>
    <property type="match status" value="1"/>
</dbReference>
<dbReference type="EMBL" id="VKID01000001">
    <property type="protein sequence ID" value="TRX99844.1"/>
    <property type="molecule type" value="Genomic_DNA"/>
</dbReference>
<accession>A0A553II21</accession>
<organism evidence="4 5">
    <name type="scientific">Acholeplasma laidlawii</name>
    <dbReference type="NCBI Taxonomy" id="2148"/>
    <lineage>
        <taxon>Bacteria</taxon>
        <taxon>Bacillati</taxon>
        <taxon>Mycoplasmatota</taxon>
        <taxon>Mollicutes</taxon>
        <taxon>Acholeplasmatales</taxon>
        <taxon>Acholeplasmataceae</taxon>
        <taxon>Acholeplasma</taxon>
    </lineage>
</organism>
<comment type="caution">
    <text evidence="4">The sequence shown here is derived from an EMBL/GenBank/DDBJ whole genome shotgun (WGS) entry which is preliminary data.</text>
</comment>
<dbReference type="Proteomes" id="UP000315938">
    <property type="component" value="Unassembled WGS sequence"/>
</dbReference>
<dbReference type="GeneID" id="41338874"/>
<keyword evidence="2" id="KW-0560">Oxidoreductase</keyword>
<dbReference type="InterPro" id="IPR029479">
    <property type="entry name" value="Nitroreductase"/>
</dbReference>
<dbReference type="AlphaFoldDB" id="A0A553II21"/>
<proteinExistence type="inferred from homology"/>
<dbReference type="RefSeq" id="WP_012242657.1">
    <property type="nucleotide sequence ID" value="NZ_JACAOE010000001.1"/>
</dbReference>
<dbReference type="OMA" id="VNAQPWR"/>
<name>A0A553II21_ACHLA</name>
<evidence type="ECO:0000313" key="5">
    <source>
        <dbReference type="Proteomes" id="UP000315938"/>
    </source>
</evidence>